<organism evidence="5 6">
    <name type="scientific">Meloidogyne javanica</name>
    <name type="common">Root-knot nematode worm</name>
    <dbReference type="NCBI Taxonomy" id="6303"/>
    <lineage>
        <taxon>Eukaryota</taxon>
        <taxon>Metazoa</taxon>
        <taxon>Ecdysozoa</taxon>
        <taxon>Nematoda</taxon>
        <taxon>Chromadorea</taxon>
        <taxon>Rhabditida</taxon>
        <taxon>Tylenchina</taxon>
        <taxon>Tylenchomorpha</taxon>
        <taxon>Tylenchoidea</taxon>
        <taxon>Meloidogynidae</taxon>
        <taxon>Meloidogyninae</taxon>
        <taxon>Meloidogyne</taxon>
        <taxon>Meloidogyne incognita group</taxon>
    </lineage>
</organism>
<evidence type="ECO:0000256" key="1">
    <source>
        <dbReference type="ARBA" id="ARBA00022734"/>
    </source>
</evidence>
<reference evidence="6" key="1">
    <citation type="submission" date="2022-11" db="UniProtKB">
        <authorList>
            <consortium name="WormBaseParasite"/>
        </authorList>
    </citation>
    <scope>IDENTIFICATION</scope>
</reference>
<feature type="domain" description="Galectin" evidence="4">
    <location>
        <begin position="246"/>
        <end position="383"/>
    </location>
</feature>
<dbReference type="WBParaSite" id="scaffold2112_cov202.g4275">
    <property type="protein sequence ID" value="scaffold2112_cov202.g4275"/>
    <property type="gene ID" value="scaffold2112_cov202.g4275"/>
</dbReference>
<dbReference type="GO" id="GO:0030246">
    <property type="term" value="F:carbohydrate binding"/>
    <property type="evidence" value="ECO:0007669"/>
    <property type="project" value="UniProtKB-UniRule"/>
</dbReference>
<feature type="region of interest" description="Disordered" evidence="3">
    <location>
        <begin position="386"/>
        <end position="408"/>
    </location>
</feature>
<dbReference type="PANTHER" id="PTHR11346">
    <property type="entry name" value="GALECTIN"/>
    <property type="match status" value="1"/>
</dbReference>
<evidence type="ECO:0000313" key="5">
    <source>
        <dbReference type="Proteomes" id="UP000887561"/>
    </source>
</evidence>
<dbReference type="Pfam" id="PF00337">
    <property type="entry name" value="Gal-bind_lectin"/>
    <property type="match status" value="3"/>
</dbReference>
<name>A0A915M037_MELJA</name>
<sequence length="408" mass="46147">MFKKLPSTINLVEVGFQKGFLTDKYIEINGVVSKTPDTFHVYLMEDGELYKTADMPFVFISFHTPLSTGPRVELNNWVKSKLWGRQENYHLPFKTGLPFVLEFIAAPNNTIIIYVDDRHFATFSRVNLSNISQLYIAGGDTIKVNSMTLCTKILPTTTPAKPPPVCLDQIELNNLKIPSIINLKAQFGRGFAPHKRIIIVGTPTASTRFIINLANDGVPEDTADIPFHFSADFAKKEDLPVTINLTQLAFGRGFLPDKSIVINGVVLADPDLFVINLFEDGVMEETADIPFHFKPLFRYEPRLIYRNNWTKNKGWGRDVDDWYFPFGAGRPFTLEFVAVPRNIIRIYDDSILFAGFSRVDLSKISQLYIDGRDTIRVNNLTLCPNPDTTTTLTPRTTTEEPTPPTDPY</sequence>
<dbReference type="InterPro" id="IPR044156">
    <property type="entry name" value="Galectin-like"/>
</dbReference>
<proteinExistence type="predicted"/>
<evidence type="ECO:0000313" key="6">
    <source>
        <dbReference type="WBParaSite" id="scaffold2112_cov202.g4275"/>
    </source>
</evidence>
<feature type="compositionally biased region" description="Low complexity" evidence="3">
    <location>
        <begin position="386"/>
        <end position="400"/>
    </location>
</feature>
<protein>
    <recommendedName>
        <fullName evidence="2">Galectin</fullName>
    </recommendedName>
</protein>
<keyword evidence="5" id="KW-1185">Reference proteome</keyword>
<dbReference type="PROSITE" id="PS51304">
    <property type="entry name" value="GALECTIN"/>
    <property type="match status" value="2"/>
</dbReference>
<dbReference type="SUPFAM" id="SSF49899">
    <property type="entry name" value="Concanavalin A-like lectins/glucanases"/>
    <property type="match status" value="3"/>
</dbReference>
<dbReference type="Gene3D" id="2.60.120.200">
    <property type="match status" value="3"/>
</dbReference>
<dbReference type="Proteomes" id="UP000887561">
    <property type="component" value="Unplaced"/>
</dbReference>
<dbReference type="AlphaFoldDB" id="A0A915M037"/>
<dbReference type="InterPro" id="IPR013320">
    <property type="entry name" value="ConA-like_dom_sf"/>
</dbReference>
<evidence type="ECO:0000259" key="4">
    <source>
        <dbReference type="PROSITE" id="PS51304"/>
    </source>
</evidence>
<dbReference type="PANTHER" id="PTHR11346:SF176">
    <property type="entry name" value="32 KDA BETA-GALACTOSIDE-BINDING LECTIN LEC-3"/>
    <property type="match status" value="1"/>
</dbReference>
<keyword evidence="1 2" id="KW-0430">Lectin</keyword>
<dbReference type="SMART" id="SM00276">
    <property type="entry name" value="GLECT"/>
    <property type="match status" value="1"/>
</dbReference>
<evidence type="ECO:0000256" key="2">
    <source>
        <dbReference type="RuleBase" id="RU102079"/>
    </source>
</evidence>
<accession>A0A915M037</accession>
<dbReference type="SMART" id="SM00908">
    <property type="entry name" value="Gal-bind_lectin"/>
    <property type="match status" value="2"/>
</dbReference>
<feature type="domain" description="Galectin" evidence="4">
    <location>
        <begin position="12"/>
        <end position="150"/>
    </location>
</feature>
<dbReference type="InterPro" id="IPR001079">
    <property type="entry name" value="Galectin_CRD"/>
</dbReference>
<evidence type="ECO:0000256" key="3">
    <source>
        <dbReference type="SAM" id="MobiDB-lite"/>
    </source>
</evidence>